<keyword evidence="2" id="KW-1185">Reference proteome</keyword>
<comment type="caution">
    <text evidence="1">The sequence shown here is derived from an EMBL/GenBank/DDBJ whole genome shotgun (WGS) entry which is preliminary data.</text>
</comment>
<accession>A0AAU9VJB4</accession>
<gene>
    <name evidence="1" type="ORF">PMEA_00000039</name>
</gene>
<dbReference type="SUPFAM" id="SSF53335">
    <property type="entry name" value="S-adenosyl-L-methionine-dependent methyltransferases"/>
    <property type="match status" value="1"/>
</dbReference>
<organism evidence="1 2">
    <name type="scientific">Pocillopora meandrina</name>
    <dbReference type="NCBI Taxonomy" id="46732"/>
    <lineage>
        <taxon>Eukaryota</taxon>
        <taxon>Metazoa</taxon>
        <taxon>Cnidaria</taxon>
        <taxon>Anthozoa</taxon>
        <taxon>Hexacorallia</taxon>
        <taxon>Scleractinia</taxon>
        <taxon>Astrocoeniina</taxon>
        <taxon>Pocilloporidae</taxon>
        <taxon>Pocillopora</taxon>
    </lineage>
</organism>
<dbReference type="AlphaFoldDB" id="A0AAU9VJB4"/>
<protein>
    <submittedName>
        <fullName evidence="1">Uncharacterized protein</fullName>
    </submittedName>
</protein>
<dbReference type="Proteomes" id="UP001159428">
    <property type="component" value="Unassembled WGS sequence"/>
</dbReference>
<dbReference type="Gene3D" id="3.40.50.150">
    <property type="entry name" value="Vaccinia Virus protein VP39"/>
    <property type="match status" value="1"/>
</dbReference>
<name>A0AAU9VJB4_9CNID</name>
<reference evidence="1 2" key="1">
    <citation type="submission" date="2022-05" db="EMBL/GenBank/DDBJ databases">
        <authorList>
            <consortium name="Genoscope - CEA"/>
            <person name="William W."/>
        </authorList>
    </citation>
    <scope>NUCLEOTIDE SEQUENCE [LARGE SCALE GENOMIC DNA]</scope>
</reference>
<dbReference type="InterPro" id="IPR029063">
    <property type="entry name" value="SAM-dependent_MTases_sf"/>
</dbReference>
<sequence>MISTKGQDRYLAALELSWKTSSSRKTLANFAEDVTAHTMSHISSLASPVFRVLGVGSGNGKTDLRILNSITTAMVSSQMKKPVIHTTIIEPSSDLIQEFKSSVTPLPQPLGSLADFSFEWHQKTFQQFIESFPLEDCFDMIHFVAALYYMDAESSLKSCLKLLANGGAMFCTVGPEKSFFPKLAKILHTDGVEHVELGSVKKLYTEVDLVEIAKRNNWKYEELWTVQCNADISCCFDEASADGALLLDFLTHKENFRANAEKAVYNEVMEFLKKEGFTDESGKKFVTPEITAVVIYK</sequence>
<evidence type="ECO:0000313" key="2">
    <source>
        <dbReference type="Proteomes" id="UP001159428"/>
    </source>
</evidence>
<proteinExistence type="predicted"/>
<evidence type="ECO:0000313" key="1">
    <source>
        <dbReference type="EMBL" id="CAH3030974.1"/>
    </source>
</evidence>
<dbReference type="EMBL" id="CALNXJ010000001">
    <property type="protein sequence ID" value="CAH3030974.1"/>
    <property type="molecule type" value="Genomic_DNA"/>
</dbReference>